<accession>A0A1J5RMD0</accession>
<dbReference type="EMBL" id="MLJW01000283">
    <property type="protein sequence ID" value="OIQ90683.1"/>
    <property type="molecule type" value="Genomic_DNA"/>
</dbReference>
<evidence type="ECO:0000313" key="2">
    <source>
        <dbReference type="EMBL" id="OIQ90683.1"/>
    </source>
</evidence>
<proteinExistence type="predicted"/>
<reference evidence="2" key="1">
    <citation type="submission" date="2016-10" db="EMBL/GenBank/DDBJ databases">
        <title>Sequence of Gallionella enrichment culture.</title>
        <authorList>
            <person name="Poehlein A."/>
            <person name="Muehling M."/>
            <person name="Daniel R."/>
        </authorList>
    </citation>
    <scope>NUCLEOTIDE SEQUENCE</scope>
</reference>
<dbReference type="Gene3D" id="3.30.450.40">
    <property type="match status" value="1"/>
</dbReference>
<name>A0A1J5RMD0_9ZZZZ</name>
<protein>
    <submittedName>
        <fullName evidence="2">GAF domain protein</fullName>
    </submittedName>
</protein>
<evidence type="ECO:0000259" key="1">
    <source>
        <dbReference type="SMART" id="SM00065"/>
    </source>
</evidence>
<gene>
    <name evidence="2" type="ORF">GALL_274130</name>
</gene>
<sequence>MNPKSLASLHELAQFLTAETHLSRRIEDLARYAAQATAAASCSISLLTEDDAAAPRLKLFASTETLPASAWDETPGAGHGIAGKVLESGRALLVTDLHRAALAPLPRARKNLGASYIGTPIVVEQRTIGVMNLSNRAGTPAFTETDLTLAGIVAALIGKSIQAERLQTLLRSRIAQLTLVREEKEVAGRLTGGTLPPSRLAKLLAKSFYKDLASAGFEPGQIIEAAGEIIAQITTDIERFGKRLARKKAQR</sequence>
<dbReference type="SMART" id="SM00065">
    <property type="entry name" value="GAF"/>
    <property type="match status" value="1"/>
</dbReference>
<comment type="caution">
    <text evidence="2">The sequence shown here is derived from an EMBL/GenBank/DDBJ whole genome shotgun (WGS) entry which is preliminary data.</text>
</comment>
<dbReference type="InterPro" id="IPR003018">
    <property type="entry name" value="GAF"/>
</dbReference>
<feature type="domain" description="GAF" evidence="1">
    <location>
        <begin position="21"/>
        <end position="171"/>
    </location>
</feature>
<dbReference type="AlphaFoldDB" id="A0A1J5RMD0"/>
<organism evidence="2">
    <name type="scientific">mine drainage metagenome</name>
    <dbReference type="NCBI Taxonomy" id="410659"/>
    <lineage>
        <taxon>unclassified sequences</taxon>
        <taxon>metagenomes</taxon>
        <taxon>ecological metagenomes</taxon>
    </lineage>
</organism>
<dbReference type="Pfam" id="PF01590">
    <property type="entry name" value="GAF"/>
    <property type="match status" value="1"/>
</dbReference>
<dbReference type="SUPFAM" id="SSF55781">
    <property type="entry name" value="GAF domain-like"/>
    <property type="match status" value="1"/>
</dbReference>
<dbReference type="InterPro" id="IPR029016">
    <property type="entry name" value="GAF-like_dom_sf"/>
</dbReference>